<sequence>MMRDGYVARWRGREYQASPDGDDVRLYQPEPGEGFEEIRPGRYVRVLPASEVEELAYVRTTCTWQGQPFIVLAEHDGWLRVEYTGGRWPVAQAMGLEVFDFGVYQGWAPAGAVADLREQRL</sequence>
<dbReference type="RefSeq" id="WP_043961450.1">
    <property type="nucleotide sequence ID" value="NZ_CBDREH010000001.1"/>
</dbReference>
<dbReference type="Proteomes" id="UP000032254">
    <property type="component" value="Unassembled WGS sequence"/>
</dbReference>
<proteinExistence type="predicted"/>
<organism evidence="1 2">
    <name type="scientific">Micromonospora haikouensis</name>
    <dbReference type="NCBI Taxonomy" id="686309"/>
    <lineage>
        <taxon>Bacteria</taxon>
        <taxon>Bacillati</taxon>
        <taxon>Actinomycetota</taxon>
        <taxon>Actinomycetes</taxon>
        <taxon>Micromonosporales</taxon>
        <taxon>Micromonosporaceae</taxon>
        <taxon>Micromonospora</taxon>
    </lineage>
</organism>
<keyword evidence="2" id="KW-1185">Reference proteome</keyword>
<evidence type="ECO:0000313" key="2">
    <source>
        <dbReference type="Proteomes" id="UP000032254"/>
    </source>
</evidence>
<dbReference type="OrthoDB" id="4640847at2"/>
<dbReference type="AlphaFoldDB" id="A0A0D0X5D9"/>
<dbReference type="GeneID" id="301303252"/>
<gene>
    <name evidence="1" type="ORF">TK50_03570</name>
</gene>
<name>A0A0D0X5D9_9ACTN</name>
<dbReference type="PATRIC" id="fig|47853.6.peg.763"/>
<protein>
    <submittedName>
        <fullName evidence="1">Uncharacterized protein</fullName>
    </submittedName>
</protein>
<reference evidence="1 2" key="1">
    <citation type="submission" date="2015-01" db="EMBL/GenBank/DDBJ databases">
        <title>Sequencing and annotation of Micromonospora carbonacea strain JXNU-1 genome.</title>
        <authorList>
            <person name="Long Z."/>
            <person name="Huang Y."/>
            <person name="Jiang Y."/>
        </authorList>
    </citation>
    <scope>NUCLEOTIDE SEQUENCE [LARGE SCALE GENOMIC DNA]</scope>
    <source>
        <strain evidence="1 2">JXNU-1</strain>
    </source>
</reference>
<accession>A0A0D0X5D9</accession>
<dbReference type="EMBL" id="JXSX01000001">
    <property type="protein sequence ID" value="KIR64715.1"/>
    <property type="molecule type" value="Genomic_DNA"/>
</dbReference>
<comment type="caution">
    <text evidence="1">The sequence shown here is derived from an EMBL/GenBank/DDBJ whole genome shotgun (WGS) entry which is preliminary data.</text>
</comment>
<evidence type="ECO:0000313" key="1">
    <source>
        <dbReference type="EMBL" id="KIR64715.1"/>
    </source>
</evidence>